<dbReference type="AlphaFoldDB" id="A0A1Y6F5K4"/>
<organism evidence="2 3">
    <name type="scientific">Altererythrobacter xiamenensis</name>
    <dbReference type="NCBI Taxonomy" id="1316679"/>
    <lineage>
        <taxon>Bacteria</taxon>
        <taxon>Pseudomonadati</taxon>
        <taxon>Pseudomonadota</taxon>
        <taxon>Alphaproteobacteria</taxon>
        <taxon>Sphingomonadales</taxon>
        <taxon>Erythrobacteraceae</taxon>
        <taxon>Altererythrobacter</taxon>
    </lineage>
</organism>
<name>A0A1Y6F5K4_9SPHN</name>
<evidence type="ECO:0000313" key="2">
    <source>
        <dbReference type="EMBL" id="SMQ68831.1"/>
    </source>
</evidence>
<protein>
    <submittedName>
        <fullName evidence="2">Uncharacterized protein</fullName>
    </submittedName>
</protein>
<keyword evidence="3" id="KW-1185">Reference proteome</keyword>
<sequence>MLIKLAALGALGYVGYRAYEKSKIDKNGVAFADGEPRGSFRNAGAESTGTKGDAMSKTDEALDETYPASDATAKY</sequence>
<evidence type="ECO:0000256" key="1">
    <source>
        <dbReference type="SAM" id="MobiDB-lite"/>
    </source>
</evidence>
<proteinExistence type="predicted"/>
<dbReference type="OrthoDB" id="7873635at2"/>
<dbReference type="RefSeq" id="WP_086437076.1">
    <property type="nucleotide sequence ID" value="NZ_FXWG01000002.1"/>
</dbReference>
<accession>A0A1Y6F5K4</accession>
<dbReference type="Proteomes" id="UP000194420">
    <property type="component" value="Unassembled WGS sequence"/>
</dbReference>
<feature type="region of interest" description="Disordered" evidence="1">
    <location>
        <begin position="34"/>
        <end position="75"/>
    </location>
</feature>
<dbReference type="EMBL" id="FXWG01000002">
    <property type="protein sequence ID" value="SMQ68831.1"/>
    <property type="molecule type" value="Genomic_DNA"/>
</dbReference>
<reference evidence="3" key="1">
    <citation type="submission" date="2017-04" db="EMBL/GenBank/DDBJ databases">
        <authorList>
            <person name="Varghese N."/>
            <person name="Submissions S."/>
        </authorList>
    </citation>
    <scope>NUCLEOTIDE SEQUENCE [LARGE SCALE GENOMIC DNA]</scope>
</reference>
<gene>
    <name evidence="2" type="ORF">SAMN06297468_1109</name>
</gene>
<evidence type="ECO:0000313" key="3">
    <source>
        <dbReference type="Proteomes" id="UP000194420"/>
    </source>
</evidence>